<dbReference type="GeneID" id="36511834"/>
<dbReference type="KEGG" id="harc:HARCEL1_04965"/>
<protein>
    <submittedName>
        <fullName evidence="7">(4Fe-4S)-binding protein</fullName>
    </submittedName>
</protein>
<reference evidence="7 8" key="1">
    <citation type="submission" date="2018-04" db="EMBL/GenBank/DDBJ databases">
        <title>Halococcoides cellulosivorans gen. nov., sp. nov., an extremely halophilic cellulose-utilizing haloarchaeon from hypersaline lakes.</title>
        <authorList>
            <person name="Sorokin D.Y."/>
            <person name="Toshchakov S.V."/>
            <person name="Samarov N.I."/>
            <person name="Korzhenkov A."/>
            <person name="Kublanov I.V."/>
        </authorList>
    </citation>
    <scope>NUCLEOTIDE SEQUENCE [LARGE SCALE GENOMIC DNA]</scope>
    <source>
        <strain evidence="7 8">HArcel1</strain>
    </source>
</reference>
<keyword evidence="2" id="KW-0479">Metal-binding</keyword>
<evidence type="ECO:0000256" key="4">
    <source>
        <dbReference type="ARBA" id="ARBA00023004"/>
    </source>
</evidence>
<dbReference type="AlphaFoldDB" id="A0A2R4WZY1"/>
<dbReference type="Proteomes" id="UP000244727">
    <property type="component" value="Chromosome"/>
</dbReference>
<dbReference type="GO" id="GO:0016020">
    <property type="term" value="C:membrane"/>
    <property type="evidence" value="ECO:0007669"/>
    <property type="project" value="InterPro"/>
</dbReference>
<evidence type="ECO:0000256" key="1">
    <source>
        <dbReference type="ARBA" id="ARBA00022485"/>
    </source>
</evidence>
<dbReference type="EMBL" id="CP028858">
    <property type="protein sequence ID" value="AWB27104.1"/>
    <property type="molecule type" value="Genomic_DNA"/>
</dbReference>
<evidence type="ECO:0000256" key="2">
    <source>
        <dbReference type="ARBA" id="ARBA00022723"/>
    </source>
</evidence>
<dbReference type="PROSITE" id="PS00198">
    <property type="entry name" value="4FE4S_FER_1"/>
    <property type="match status" value="1"/>
</dbReference>
<dbReference type="Gene3D" id="3.30.70.3270">
    <property type="match status" value="1"/>
</dbReference>
<organism evidence="7 8">
    <name type="scientific">Halococcoides cellulosivorans</name>
    <dbReference type="NCBI Taxonomy" id="1679096"/>
    <lineage>
        <taxon>Archaea</taxon>
        <taxon>Methanobacteriati</taxon>
        <taxon>Methanobacteriota</taxon>
        <taxon>Stenosarchaea group</taxon>
        <taxon>Halobacteria</taxon>
        <taxon>Halobacteriales</taxon>
        <taxon>Haloarculaceae</taxon>
        <taxon>Halococcoides</taxon>
    </lineage>
</organism>
<dbReference type="InterPro" id="IPR017900">
    <property type="entry name" value="4Fe4S_Fe_S_CS"/>
</dbReference>
<sequence>MIGILKGLATTMKHALDGNTITVEYPKDAPDVEDRFRGVHKWSEQRCIWCRQCEKVCPNDTIQIVMDEDRNGEQYNLHIGQCIYCRLCEEVCPTEAIVLTENFEFVGDTKDDLAYAKEELKNVPWYEKTDPVAAREPDREAWVGEGDGEIDYQ</sequence>
<evidence type="ECO:0000256" key="3">
    <source>
        <dbReference type="ARBA" id="ARBA00022737"/>
    </source>
</evidence>
<dbReference type="GO" id="GO:0046872">
    <property type="term" value="F:metal ion binding"/>
    <property type="evidence" value="ECO:0007669"/>
    <property type="project" value="UniProtKB-KW"/>
</dbReference>
<dbReference type="GO" id="GO:0003954">
    <property type="term" value="F:NADH dehydrogenase activity"/>
    <property type="evidence" value="ECO:0007669"/>
    <property type="project" value="TreeGrafter"/>
</dbReference>
<keyword evidence="3" id="KW-0677">Repeat</keyword>
<dbReference type="SUPFAM" id="SSF54862">
    <property type="entry name" value="4Fe-4S ferredoxins"/>
    <property type="match status" value="1"/>
</dbReference>
<keyword evidence="8" id="KW-1185">Reference proteome</keyword>
<keyword evidence="4" id="KW-0408">Iron</keyword>
<dbReference type="RefSeq" id="WP_108381473.1">
    <property type="nucleotide sequence ID" value="NZ_CP028858.1"/>
</dbReference>
<dbReference type="Pfam" id="PF12838">
    <property type="entry name" value="Fer4_7"/>
    <property type="match status" value="1"/>
</dbReference>
<dbReference type="GO" id="GO:0009060">
    <property type="term" value="P:aerobic respiration"/>
    <property type="evidence" value="ECO:0007669"/>
    <property type="project" value="TreeGrafter"/>
</dbReference>
<evidence type="ECO:0000313" key="7">
    <source>
        <dbReference type="EMBL" id="AWB27104.1"/>
    </source>
</evidence>
<proteinExistence type="predicted"/>
<accession>A0A2R4WZY1</accession>
<dbReference type="GO" id="GO:0051539">
    <property type="term" value="F:4 iron, 4 sulfur cluster binding"/>
    <property type="evidence" value="ECO:0007669"/>
    <property type="project" value="UniProtKB-KW"/>
</dbReference>
<dbReference type="PANTHER" id="PTHR10849">
    <property type="entry name" value="NADH DEHYDROGENASE UBIQUINONE IRON-SULFUR PROTEIN 8, MITOCHONDRIAL"/>
    <property type="match status" value="1"/>
</dbReference>
<feature type="domain" description="4Fe-4S ferredoxin-type" evidence="6">
    <location>
        <begin position="73"/>
        <end position="102"/>
    </location>
</feature>
<name>A0A2R4WZY1_9EURY</name>
<dbReference type="PANTHER" id="PTHR10849:SF35">
    <property type="entry name" value="FORMATE HYDROGENLYASE SUBUNIT 6-RELATED"/>
    <property type="match status" value="1"/>
</dbReference>
<keyword evidence="1" id="KW-0004">4Fe-4S</keyword>
<dbReference type="InterPro" id="IPR017896">
    <property type="entry name" value="4Fe4S_Fe-S-bd"/>
</dbReference>
<evidence type="ECO:0000256" key="5">
    <source>
        <dbReference type="ARBA" id="ARBA00023014"/>
    </source>
</evidence>
<feature type="domain" description="4Fe-4S ferredoxin-type" evidence="6">
    <location>
        <begin position="38"/>
        <end position="67"/>
    </location>
</feature>
<evidence type="ECO:0000259" key="6">
    <source>
        <dbReference type="PROSITE" id="PS51379"/>
    </source>
</evidence>
<gene>
    <name evidence="7" type="ORF">HARCEL1_04965</name>
</gene>
<dbReference type="InterPro" id="IPR010226">
    <property type="entry name" value="NADH_quinone_OxRdtase_chainI"/>
</dbReference>
<evidence type="ECO:0000313" key="8">
    <source>
        <dbReference type="Proteomes" id="UP000244727"/>
    </source>
</evidence>
<keyword evidence="5" id="KW-0411">Iron-sulfur</keyword>
<dbReference type="PROSITE" id="PS51379">
    <property type="entry name" value="4FE4S_FER_2"/>
    <property type="match status" value="2"/>
</dbReference>